<evidence type="ECO:0000313" key="3">
    <source>
        <dbReference type="EMBL" id="AFY91665.1"/>
    </source>
</evidence>
<dbReference type="InterPro" id="IPR016024">
    <property type="entry name" value="ARM-type_fold"/>
</dbReference>
<keyword evidence="1" id="KW-0042">Antenna complex</keyword>
<organism evidence="3 4">
    <name type="scientific">Chamaesiphon minutus (strain ATCC 27169 / PCC 6605)</name>
    <dbReference type="NCBI Taxonomy" id="1173020"/>
    <lineage>
        <taxon>Bacteria</taxon>
        <taxon>Bacillati</taxon>
        <taxon>Cyanobacteriota</taxon>
        <taxon>Cyanophyceae</taxon>
        <taxon>Gomontiellales</taxon>
        <taxon>Chamaesiphonaceae</taxon>
        <taxon>Chamaesiphon</taxon>
    </lineage>
</organism>
<dbReference type="RefSeq" id="WP_015157859.1">
    <property type="nucleotide sequence ID" value="NC_019697.1"/>
</dbReference>
<evidence type="ECO:0000256" key="1">
    <source>
        <dbReference type="ARBA" id="ARBA00022549"/>
    </source>
</evidence>
<dbReference type="SUPFAM" id="SSF48371">
    <property type="entry name" value="ARM repeat"/>
    <property type="match status" value="1"/>
</dbReference>
<dbReference type="AlphaFoldDB" id="K9UA06"/>
<evidence type="ECO:0000256" key="2">
    <source>
        <dbReference type="ARBA" id="ARBA00022738"/>
    </source>
</evidence>
<dbReference type="Pfam" id="PF13646">
    <property type="entry name" value="HEAT_2"/>
    <property type="match status" value="1"/>
</dbReference>
<dbReference type="Gene3D" id="1.25.10.10">
    <property type="entry name" value="Leucine-rich Repeat Variant"/>
    <property type="match status" value="1"/>
</dbReference>
<reference evidence="3 4" key="1">
    <citation type="submission" date="2012-05" db="EMBL/GenBank/DDBJ databases">
        <title>Finished chromosome of genome of Chamaesiphon sp. PCC 6605.</title>
        <authorList>
            <consortium name="US DOE Joint Genome Institute"/>
            <person name="Gugger M."/>
            <person name="Coursin T."/>
            <person name="Rippka R."/>
            <person name="Tandeau De Marsac N."/>
            <person name="Huntemann M."/>
            <person name="Wei C.-L."/>
            <person name="Han J."/>
            <person name="Detter J.C."/>
            <person name="Han C."/>
            <person name="Tapia R."/>
            <person name="Chen A."/>
            <person name="Kyrpides N."/>
            <person name="Mavromatis K."/>
            <person name="Markowitz V."/>
            <person name="Szeto E."/>
            <person name="Ivanova N."/>
            <person name="Pagani I."/>
            <person name="Pati A."/>
            <person name="Goodwin L."/>
            <person name="Nordberg H.P."/>
            <person name="Cantor M.N."/>
            <person name="Hua S.X."/>
            <person name="Woyke T."/>
            <person name="Kerfeld C.A."/>
        </authorList>
    </citation>
    <scope>NUCLEOTIDE SEQUENCE [LARGE SCALE GENOMIC DNA]</scope>
    <source>
        <strain evidence="4">ATCC 27169 / PCC 6605</strain>
    </source>
</reference>
<evidence type="ECO:0000313" key="4">
    <source>
        <dbReference type="Proteomes" id="UP000010366"/>
    </source>
</evidence>
<gene>
    <name evidence="3" type="ORF">Cha6605_0366</name>
</gene>
<accession>K9UA06</accession>
<proteinExistence type="predicted"/>
<sequence length="320" mass="37247">MQVEWGELSAEIGAVNFYETQLGLNAIETLLGEDFFIQAVKCCISLEEGWLLAEGVLRILRPLGMKHCYHIYKTSHDIEERRNGVSLLKYTSDRKVLEYIPEFLADPDEHIQRSVIEILDQMLFWRAIDYEDIIPILESAANHPNKEVRRLAIGTVNEETIQGMTDFTANLVDVLRKELYQWKRRLKFETIHGLDLRCVPWYGRLELSFLTAQEDFDLSEAYSDEYYCRWRLNNLPCCESEIEAVGKWMEREFDKSGTSLQYLEIFLSACVTALKSSQIQKILRKYNLSQNFQITVFSPNSSFPRRNFYTTLVSSSDVGD</sequence>
<dbReference type="HOGENOM" id="CLU_867895_0_0_3"/>
<dbReference type="OrthoDB" id="581841at2"/>
<dbReference type="KEGG" id="cmp:Cha6605_0366"/>
<keyword evidence="2" id="KW-0605">Phycobilisome</keyword>
<dbReference type="Proteomes" id="UP000010366">
    <property type="component" value="Chromosome"/>
</dbReference>
<protein>
    <submittedName>
        <fullName evidence="3">Uncharacterized protein</fullName>
    </submittedName>
</protein>
<name>K9UA06_CHAP6</name>
<dbReference type="PATRIC" id="fig|1173020.3.peg.438"/>
<dbReference type="EMBL" id="CP003600">
    <property type="protein sequence ID" value="AFY91665.1"/>
    <property type="molecule type" value="Genomic_DNA"/>
</dbReference>
<dbReference type="eggNOG" id="COG1413">
    <property type="taxonomic scope" value="Bacteria"/>
</dbReference>
<keyword evidence="4" id="KW-1185">Reference proteome</keyword>
<dbReference type="InterPro" id="IPR011989">
    <property type="entry name" value="ARM-like"/>
</dbReference>
<dbReference type="GO" id="GO:0030089">
    <property type="term" value="C:phycobilisome"/>
    <property type="evidence" value="ECO:0007669"/>
    <property type="project" value="UniProtKB-KW"/>
</dbReference>